<protein>
    <submittedName>
        <fullName evidence="3">Helix-turn-helix domain-containing protein</fullName>
    </submittedName>
</protein>
<dbReference type="GO" id="GO:0003700">
    <property type="term" value="F:DNA-binding transcription factor activity"/>
    <property type="evidence" value="ECO:0007669"/>
    <property type="project" value="TreeGrafter"/>
</dbReference>
<proteinExistence type="predicted"/>
<dbReference type="RefSeq" id="WP_252172296.1">
    <property type="nucleotide sequence ID" value="NZ_JARQCI010000001.1"/>
</dbReference>
<dbReference type="CDD" id="cd00093">
    <property type="entry name" value="HTH_XRE"/>
    <property type="match status" value="1"/>
</dbReference>
<dbReference type="PROSITE" id="PS50943">
    <property type="entry name" value="HTH_CROC1"/>
    <property type="match status" value="1"/>
</dbReference>
<keyword evidence="1" id="KW-0238">DNA-binding</keyword>
<evidence type="ECO:0000313" key="3">
    <source>
        <dbReference type="EMBL" id="MDT2946632.1"/>
    </source>
</evidence>
<dbReference type="AlphaFoldDB" id="A0AAW8UD78"/>
<dbReference type="GO" id="GO:0005829">
    <property type="term" value="C:cytosol"/>
    <property type="evidence" value="ECO:0007669"/>
    <property type="project" value="TreeGrafter"/>
</dbReference>
<dbReference type="Pfam" id="PF01381">
    <property type="entry name" value="HTH_3"/>
    <property type="match status" value="1"/>
</dbReference>
<dbReference type="SUPFAM" id="SSF47413">
    <property type="entry name" value="lambda repressor-like DNA-binding domains"/>
    <property type="match status" value="1"/>
</dbReference>
<dbReference type="Proteomes" id="UP001250218">
    <property type="component" value="Unassembled WGS sequence"/>
</dbReference>
<comment type="caution">
    <text evidence="3">The sequence shown here is derived from an EMBL/GenBank/DDBJ whole genome shotgun (WGS) entry which is preliminary data.</text>
</comment>
<dbReference type="Gene3D" id="1.10.260.40">
    <property type="entry name" value="lambda repressor-like DNA-binding domains"/>
    <property type="match status" value="1"/>
</dbReference>
<reference evidence="3" key="1">
    <citation type="submission" date="2023-03" db="EMBL/GenBank/DDBJ databases">
        <authorList>
            <person name="Shen W."/>
            <person name="Cai J."/>
        </authorList>
    </citation>
    <scope>NUCLEOTIDE SEQUENCE</scope>
    <source>
        <strain evidence="3">Y37</strain>
    </source>
</reference>
<dbReference type="InterPro" id="IPR010982">
    <property type="entry name" value="Lambda_DNA-bd_dom_sf"/>
</dbReference>
<evidence type="ECO:0000256" key="1">
    <source>
        <dbReference type="ARBA" id="ARBA00023125"/>
    </source>
</evidence>
<dbReference type="EMBL" id="JARQDL010000011">
    <property type="protein sequence ID" value="MDT2946632.1"/>
    <property type="molecule type" value="Genomic_DNA"/>
</dbReference>
<name>A0AAW8UD78_9LACT</name>
<dbReference type="PANTHER" id="PTHR46797:SF1">
    <property type="entry name" value="METHYLPHOSPHONATE SYNTHASE"/>
    <property type="match status" value="1"/>
</dbReference>
<evidence type="ECO:0000259" key="2">
    <source>
        <dbReference type="PROSITE" id="PS50943"/>
    </source>
</evidence>
<sequence>MTNISNKVKELRESRGLSLKQLGEKTNINKSTLSNYEHNRAEPSRKNAVKLANFFDVPLLYLMGYDDATLKKTLENASEAIADLMRKLGLNPDDFEQLEALNEAVKLIKGLSHENNEKWLEYGNLLLKSQSKK</sequence>
<organism evidence="3 4">
    <name type="scientific">Lactococcus lactis</name>
    <dbReference type="NCBI Taxonomy" id="1358"/>
    <lineage>
        <taxon>Bacteria</taxon>
        <taxon>Bacillati</taxon>
        <taxon>Bacillota</taxon>
        <taxon>Bacilli</taxon>
        <taxon>Lactobacillales</taxon>
        <taxon>Streptococcaceae</taxon>
        <taxon>Lactococcus</taxon>
    </lineage>
</organism>
<feature type="domain" description="HTH cro/C1-type" evidence="2">
    <location>
        <begin position="8"/>
        <end position="62"/>
    </location>
</feature>
<gene>
    <name evidence="3" type="ORF">P7I04_11400</name>
</gene>
<dbReference type="PANTHER" id="PTHR46797">
    <property type="entry name" value="HTH-TYPE TRANSCRIPTIONAL REGULATOR"/>
    <property type="match status" value="1"/>
</dbReference>
<dbReference type="InterPro" id="IPR050807">
    <property type="entry name" value="TransReg_Diox_bact_type"/>
</dbReference>
<dbReference type="InterPro" id="IPR001387">
    <property type="entry name" value="Cro/C1-type_HTH"/>
</dbReference>
<evidence type="ECO:0000313" key="4">
    <source>
        <dbReference type="Proteomes" id="UP001250218"/>
    </source>
</evidence>
<dbReference type="GO" id="GO:0003677">
    <property type="term" value="F:DNA binding"/>
    <property type="evidence" value="ECO:0007669"/>
    <property type="project" value="UniProtKB-KW"/>
</dbReference>
<accession>A0AAW8UD78</accession>
<dbReference type="SMART" id="SM00530">
    <property type="entry name" value="HTH_XRE"/>
    <property type="match status" value="1"/>
</dbReference>